<name>A0ABY2HZN9_9MICO</name>
<feature type="domain" description="Tn3 transposase DDE" evidence="1">
    <location>
        <begin position="10"/>
        <end position="157"/>
    </location>
</feature>
<dbReference type="Pfam" id="PF01526">
    <property type="entry name" value="DDE_Tnp_Tn3"/>
    <property type="match status" value="1"/>
</dbReference>
<organism evidence="2 3">
    <name type="scientific">Cryobacterium flavum</name>
    <dbReference type="NCBI Taxonomy" id="1424659"/>
    <lineage>
        <taxon>Bacteria</taxon>
        <taxon>Bacillati</taxon>
        <taxon>Actinomycetota</taxon>
        <taxon>Actinomycetes</taxon>
        <taxon>Micrococcales</taxon>
        <taxon>Microbacteriaceae</taxon>
        <taxon>Cryobacterium</taxon>
    </lineage>
</organism>
<proteinExistence type="predicted"/>
<evidence type="ECO:0000259" key="1">
    <source>
        <dbReference type="Pfam" id="PF01526"/>
    </source>
</evidence>
<accession>A0ABY2HZN9</accession>
<sequence>MFRRRQRNHLLNFVSEQFAGFHAIVVPGTPRDRLYVLDGLLEQQTTLQPTELMTDTAGYSDQEFGLFRLLGYQFSPLLADIGSARFWRTDRTANYGPLNGPARNQINTDLITTHWDDLLRVAGSLATGTVQASELLRVLQGGGRPTPLGRAWREYQRTRPALSASTTII</sequence>
<protein>
    <recommendedName>
        <fullName evidence="1">Tn3 transposase DDE domain-containing protein</fullName>
    </recommendedName>
</protein>
<keyword evidence="3" id="KW-1185">Reference proteome</keyword>
<dbReference type="EMBL" id="SOFD01000035">
    <property type="protein sequence ID" value="TFB74783.1"/>
    <property type="molecule type" value="Genomic_DNA"/>
</dbReference>
<evidence type="ECO:0000313" key="3">
    <source>
        <dbReference type="Proteomes" id="UP000298252"/>
    </source>
</evidence>
<reference evidence="2 3" key="1">
    <citation type="submission" date="2019-03" db="EMBL/GenBank/DDBJ databases">
        <title>Genomics of glacier-inhabiting Cryobacterium strains.</title>
        <authorList>
            <person name="Liu Q."/>
            <person name="Xin Y.-H."/>
        </authorList>
    </citation>
    <scope>NUCLEOTIDE SEQUENCE [LARGE SCALE GENOMIC DNA]</scope>
    <source>
        <strain evidence="2 3">Hh8</strain>
    </source>
</reference>
<comment type="caution">
    <text evidence="2">The sequence shown here is derived from an EMBL/GenBank/DDBJ whole genome shotgun (WGS) entry which is preliminary data.</text>
</comment>
<gene>
    <name evidence="2" type="ORF">E3O21_14475</name>
</gene>
<dbReference type="InterPro" id="IPR002513">
    <property type="entry name" value="Tn3_Tnp_DDE_dom"/>
</dbReference>
<evidence type="ECO:0000313" key="2">
    <source>
        <dbReference type="EMBL" id="TFB74783.1"/>
    </source>
</evidence>
<dbReference type="Proteomes" id="UP000298252">
    <property type="component" value="Unassembled WGS sequence"/>
</dbReference>